<reference evidence="1" key="1">
    <citation type="journal article" date="2019" name="bioRxiv">
        <title>The Genome of the Zebra Mussel, Dreissena polymorpha: A Resource for Invasive Species Research.</title>
        <authorList>
            <person name="McCartney M.A."/>
            <person name="Auch B."/>
            <person name="Kono T."/>
            <person name="Mallez S."/>
            <person name="Zhang Y."/>
            <person name="Obille A."/>
            <person name="Becker A."/>
            <person name="Abrahante J.E."/>
            <person name="Garbe J."/>
            <person name="Badalamenti J.P."/>
            <person name="Herman A."/>
            <person name="Mangelson H."/>
            <person name="Liachko I."/>
            <person name="Sullivan S."/>
            <person name="Sone E.D."/>
            <person name="Koren S."/>
            <person name="Silverstein K.A.T."/>
            <person name="Beckman K.B."/>
            <person name="Gohl D.M."/>
        </authorList>
    </citation>
    <scope>NUCLEOTIDE SEQUENCE</scope>
    <source>
        <strain evidence="1">Duluth1</strain>
        <tissue evidence="1">Whole animal</tissue>
    </source>
</reference>
<proteinExistence type="predicted"/>
<protein>
    <submittedName>
        <fullName evidence="1">Uncharacterized protein</fullName>
    </submittedName>
</protein>
<reference evidence="1" key="2">
    <citation type="submission" date="2020-11" db="EMBL/GenBank/DDBJ databases">
        <authorList>
            <person name="McCartney M.A."/>
            <person name="Auch B."/>
            <person name="Kono T."/>
            <person name="Mallez S."/>
            <person name="Becker A."/>
            <person name="Gohl D.M."/>
            <person name="Silverstein K.A.T."/>
            <person name="Koren S."/>
            <person name="Bechman K.B."/>
            <person name="Herman A."/>
            <person name="Abrahante J.E."/>
            <person name="Garbe J."/>
        </authorList>
    </citation>
    <scope>NUCLEOTIDE SEQUENCE</scope>
    <source>
        <strain evidence="1">Duluth1</strain>
        <tissue evidence="1">Whole animal</tissue>
    </source>
</reference>
<organism evidence="1 2">
    <name type="scientific">Dreissena polymorpha</name>
    <name type="common">Zebra mussel</name>
    <name type="synonym">Mytilus polymorpha</name>
    <dbReference type="NCBI Taxonomy" id="45954"/>
    <lineage>
        <taxon>Eukaryota</taxon>
        <taxon>Metazoa</taxon>
        <taxon>Spiralia</taxon>
        <taxon>Lophotrochozoa</taxon>
        <taxon>Mollusca</taxon>
        <taxon>Bivalvia</taxon>
        <taxon>Autobranchia</taxon>
        <taxon>Heteroconchia</taxon>
        <taxon>Euheterodonta</taxon>
        <taxon>Imparidentia</taxon>
        <taxon>Neoheterodontei</taxon>
        <taxon>Myida</taxon>
        <taxon>Dreissenoidea</taxon>
        <taxon>Dreissenidae</taxon>
        <taxon>Dreissena</taxon>
    </lineage>
</organism>
<sequence>MLMAADSIQKKIKLSNSVLLRLKDGTCADAVSGRLKYATVLVCVGDITGASGLLREVETAHSDIAVESVCNCSGEVEYVPKTGFGDDVLALINTGALYANTCNCLLFVETLKPCFPRGWLDAVFRPIDQRSDIDDLIEYVSLDPKPYFHFVELMLHKELNNQSKALTAFQELEKCVSEEPLFHKDTALVLLSHSLEMDGQVEKAKIIYDEACCLRKRKRGYTSSHVRYNSKQV</sequence>
<keyword evidence="2" id="KW-1185">Reference proteome</keyword>
<dbReference type="EMBL" id="JAIWYP010000012">
    <property type="protein sequence ID" value="KAH3726578.1"/>
    <property type="molecule type" value="Genomic_DNA"/>
</dbReference>
<dbReference type="Proteomes" id="UP000828390">
    <property type="component" value="Unassembled WGS sequence"/>
</dbReference>
<comment type="caution">
    <text evidence="1">The sequence shown here is derived from an EMBL/GenBank/DDBJ whole genome shotgun (WGS) entry which is preliminary data.</text>
</comment>
<accession>A0A9D4CLI2</accession>
<name>A0A9D4CLI2_DREPO</name>
<evidence type="ECO:0000313" key="1">
    <source>
        <dbReference type="EMBL" id="KAH3726578.1"/>
    </source>
</evidence>
<dbReference type="AlphaFoldDB" id="A0A9D4CLI2"/>
<evidence type="ECO:0000313" key="2">
    <source>
        <dbReference type="Proteomes" id="UP000828390"/>
    </source>
</evidence>
<gene>
    <name evidence="1" type="ORF">DPMN_052445</name>
</gene>